<dbReference type="Pfam" id="PF25849">
    <property type="entry name" value="PelX_N"/>
    <property type="match status" value="1"/>
</dbReference>
<evidence type="ECO:0000256" key="10">
    <source>
        <dbReference type="ARBA" id="ARBA00038263"/>
    </source>
</evidence>
<evidence type="ECO:0000256" key="7">
    <source>
        <dbReference type="ARBA" id="ARBA00023239"/>
    </source>
</evidence>
<dbReference type="SUPFAM" id="SSF51126">
    <property type="entry name" value="Pectin lyase-like"/>
    <property type="match status" value="1"/>
</dbReference>
<evidence type="ECO:0000259" key="12">
    <source>
        <dbReference type="PROSITE" id="PS50853"/>
    </source>
</evidence>
<feature type="compositionally biased region" description="Gly residues" evidence="11">
    <location>
        <begin position="1098"/>
        <end position="1114"/>
    </location>
</feature>
<evidence type="ECO:0000313" key="13">
    <source>
        <dbReference type="EMBL" id="MBE1525270.1"/>
    </source>
</evidence>
<reference evidence="13 14" key="1">
    <citation type="submission" date="2020-10" db="EMBL/GenBank/DDBJ databases">
        <title>Sequencing the genomes of 1000 actinobacteria strains.</title>
        <authorList>
            <person name="Klenk H.-P."/>
        </authorList>
    </citation>
    <scope>NUCLEOTIDE SEQUENCE [LARGE SCALE GENOMIC DNA]</scope>
    <source>
        <strain evidence="13 14">DSM 15666</strain>
    </source>
</reference>
<comment type="cofactor">
    <cofactor evidence="1">
        <name>Ca(2+)</name>
        <dbReference type="ChEBI" id="CHEBI:29108"/>
    </cofactor>
</comment>
<keyword evidence="9" id="KW-0119">Carbohydrate metabolism</keyword>
<comment type="subcellular location">
    <subcellularLocation>
        <location evidence="2">Secreted</location>
    </subcellularLocation>
</comment>
<keyword evidence="7" id="KW-0456">Lyase</keyword>
<keyword evidence="3" id="KW-0964">Secreted</keyword>
<organism evidence="13 14">
    <name type="scientific">Nesterenkonia lutea</name>
    <dbReference type="NCBI Taxonomy" id="272919"/>
    <lineage>
        <taxon>Bacteria</taxon>
        <taxon>Bacillati</taxon>
        <taxon>Actinomycetota</taxon>
        <taxon>Actinomycetes</taxon>
        <taxon>Micrococcales</taxon>
        <taxon>Micrococcaceae</taxon>
        <taxon>Nesterenkonia</taxon>
    </lineage>
</organism>
<evidence type="ECO:0000256" key="5">
    <source>
        <dbReference type="ARBA" id="ARBA00022729"/>
    </source>
</evidence>
<comment type="similarity">
    <text evidence="10">Belongs to the polysaccharide lyase 9 family.</text>
</comment>
<dbReference type="RefSeq" id="WP_192596155.1">
    <property type="nucleotide sequence ID" value="NZ_BAAALJ010000013.1"/>
</dbReference>
<keyword evidence="14" id="KW-1185">Reference proteome</keyword>
<dbReference type="InterPro" id="IPR013783">
    <property type="entry name" value="Ig-like_fold"/>
</dbReference>
<evidence type="ECO:0000256" key="8">
    <source>
        <dbReference type="ARBA" id="ARBA00023295"/>
    </source>
</evidence>
<dbReference type="InterPro" id="IPR058953">
    <property type="entry name" value="PelX-like_N"/>
</dbReference>
<keyword evidence="5" id="KW-0732">Signal</keyword>
<evidence type="ECO:0000256" key="2">
    <source>
        <dbReference type="ARBA" id="ARBA00004613"/>
    </source>
</evidence>
<dbReference type="CDD" id="cd00063">
    <property type="entry name" value="FN3"/>
    <property type="match status" value="1"/>
</dbReference>
<keyword evidence="4" id="KW-0479">Metal-binding</keyword>
<feature type="domain" description="Fibronectin type-III" evidence="12">
    <location>
        <begin position="227"/>
        <end position="317"/>
    </location>
</feature>
<dbReference type="EMBL" id="JADBED010000001">
    <property type="protein sequence ID" value="MBE1525270.1"/>
    <property type="molecule type" value="Genomic_DNA"/>
</dbReference>
<feature type="region of interest" description="Disordered" evidence="11">
    <location>
        <begin position="1"/>
        <end position="23"/>
    </location>
</feature>
<feature type="compositionally biased region" description="Basic and acidic residues" evidence="11">
    <location>
        <begin position="1"/>
        <end position="10"/>
    </location>
</feature>
<dbReference type="Gene3D" id="2.60.40.10">
    <property type="entry name" value="Immunoglobulins"/>
    <property type="match status" value="1"/>
</dbReference>
<protein>
    <recommendedName>
        <fullName evidence="12">Fibronectin type-III domain-containing protein</fullName>
    </recommendedName>
</protein>
<dbReference type="InterPro" id="IPR003961">
    <property type="entry name" value="FN3_dom"/>
</dbReference>
<evidence type="ECO:0000256" key="11">
    <source>
        <dbReference type="SAM" id="MobiDB-lite"/>
    </source>
</evidence>
<gene>
    <name evidence="13" type="ORF">H4W27_002388</name>
</gene>
<evidence type="ECO:0000256" key="4">
    <source>
        <dbReference type="ARBA" id="ARBA00022723"/>
    </source>
</evidence>
<dbReference type="PANTHER" id="PTHR40088:SF1">
    <property type="entry name" value="PECTATE LYASE PEL9"/>
    <property type="match status" value="1"/>
</dbReference>
<dbReference type="InterPro" id="IPR052052">
    <property type="entry name" value="Polysaccharide_Lyase_9"/>
</dbReference>
<comment type="caution">
    <text evidence="13">The sequence shown here is derived from an EMBL/GenBank/DDBJ whole genome shotgun (WGS) entry which is preliminary data.</text>
</comment>
<dbReference type="PROSITE" id="PS50853">
    <property type="entry name" value="FN3"/>
    <property type="match status" value="1"/>
</dbReference>
<sequence length="1126" mass="119677">MTVAEHDRTSDQGTSFSQRLQLNGAGAADNRSVQFEAEAGEQVTVYAQSGGGTADRALGLYDDSWSELDRVPAYRGDSGEMLPAQTFEIDTDGTYWIASPSSGVNLYQLEIGEAADAPERPAWGDVTAPVIEETAVAEDDPARIQISYSGTVGAQGGDRARAQLLDAEGEVIDDQLDVAPGEGGTIAVTPPASGDYEVQVQLEREGEEETLSSERVLHEDFVLPLGVPEITSVLTTDVQSESAQATAQWNAVAEAESYRLAVRESGEQEFREVGESVEGTEAVIRDLTVGSSYELQVTAERGEQASSSGAFDFTVAGEVQRWDTAHAGVGSGGTVTEEEDDSLEFDLRGNNSKIADSEDGFWYHYTQIDPSTENFTLSASFTVDEDAGKDNQSGFGLIAVDDFVPGDSSARYFNSAGTMAAKYTFGADGEEGVRYGTPGAKFVHGYTEGPGTSSAARDMSDSRAFDWDYKSDYTEGSNVNPPRFEAGETYEFTLRRSNTGFHSIWEREDGEVEEVIHYDPDMLLTQDSESFSLGVFAARDIAVTVSDLDFTTIAPEDDGPAEEAPAVYVTPELSADVTSTTPKEEIEVPLVANLHGEARIFDAEGDPVTDTVRLAPGEQGLLDLRALQSGGNSFTAEFTPDEDQPQFTDRQELESTDPVELALDFTVNSYGSTGESIWVSPEGTAEGAGTKEDPLDVHTAVAYADAGQQIVLTEGTYLPEEAIVIERGRDGTEEEPITMLAEPGAQVTFDLSESEGGGIILRGDHWHLYDLEITESRGYEKPLLIQGHHNVVEKIESHHNQDTGIQISGLAEEPTEMWPSNNLVLSSESHNNADPTANDADGFAAKLTVGEGNEFRDSIAHHNIDDGWDLYAKSTEGPIGTVVIEDSVAYSNGWLEESGFDLLGEGNGFKLGGESMPGDHLLSNSISFNNLASGVTSNSGPDVRVQDVTAAGNGAVTEGREGANINLYTNAEQTGYEVGGLLSFGGGAADSIQLDQEDTSLQSDPSNFFDGVRTDDSSVEVSEAWFSSTDYSLHPQISEDGSINMGGLLELTGEAPSDTGARLSVNPDPTVIELLPPVGAEGDSGEGEQSGPPRGPGNNNGNGNGPGGNNGNGNGPSRPGHPVFGG</sequence>
<keyword evidence="8" id="KW-0378">Hydrolase</keyword>
<dbReference type="InterPro" id="IPR036116">
    <property type="entry name" value="FN3_sf"/>
</dbReference>
<feature type="region of interest" description="Disordered" evidence="11">
    <location>
        <begin position="1048"/>
        <end position="1126"/>
    </location>
</feature>
<dbReference type="Gene3D" id="2.160.20.10">
    <property type="entry name" value="Single-stranded right-handed beta-helix, Pectin lyase-like"/>
    <property type="match status" value="1"/>
</dbReference>
<dbReference type="SUPFAM" id="SSF49265">
    <property type="entry name" value="Fibronectin type III"/>
    <property type="match status" value="1"/>
</dbReference>
<accession>A0ABR9JHK4</accession>
<evidence type="ECO:0000256" key="3">
    <source>
        <dbReference type="ARBA" id="ARBA00022525"/>
    </source>
</evidence>
<feature type="compositionally biased region" description="Polar residues" evidence="11">
    <location>
        <begin position="11"/>
        <end position="21"/>
    </location>
</feature>
<keyword evidence="6" id="KW-0106">Calcium</keyword>
<evidence type="ECO:0000313" key="14">
    <source>
        <dbReference type="Proteomes" id="UP000643525"/>
    </source>
</evidence>
<dbReference type="InterPro" id="IPR012334">
    <property type="entry name" value="Pectin_lyas_fold"/>
</dbReference>
<name>A0ABR9JHK4_9MICC</name>
<dbReference type="InterPro" id="IPR011050">
    <property type="entry name" value="Pectin_lyase_fold/virulence"/>
</dbReference>
<keyword evidence="9" id="KW-0624">Polysaccharide degradation</keyword>
<dbReference type="PANTHER" id="PTHR40088">
    <property type="entry name" value="PECTATE LYASE (EUROFUNG)"/>
    <property type="match status" value="1"/>
</dbReference>
<dbReference type="Proteomes" id="UP000643525">
    <property type="component" value="Unassembled WGS sequence"/>
</dbReference>
<evidence type="ECO:0000256" key="9">
    <source>
        <dbReference type="ARBA" id="ARBA00023326"/>
    </source>
</evidence>
<evidence type="ECO:0000256" key="6">
    <source>
        <dbReference type="ARBA" id="ARBA00022837"/>
    </source>
</evidence>
<evidence type="ECO:0000256" key="1">
    <source>
        <dbReference type="ARBA" id="ARBA00001913"/>
    </source>
</evidence>
<keyword evidence="8" id="KW-0326">Glycosidase</keyword>
<proteinExistence type="inferred from homology"/>